<proteinExistence type="inferred from homology"/>
<gene>
    <name evidence="12 13" type="primary">flhB</name>
    <name evidence="13" type="ORF">H1S01_02750</name>
</gene>
<dbReference type="Pfam" id="PF01312">
    <property type="entry name" value="Bac_export_2"/>
    <property type="match status" value="1"/>
</dbReference>
<sequence length="362" mass="40675">MTPVLKWDLQWFSGEKSEKPTAKRRADARKKGQVARSTELNTAFSLLFSFLALKYFGIQTIDGFERIMMYYLSTFSQENISPVTVMSTGLDVAFRALLLVAPFLLVALTAGILASYLQVGFLFSFEGIKMNWSKLNPLNGLQRMFSKQSLVELIKSLLKVTIISYVAYTAIDKHLYVFPTLLGADVNTAVAAVSEIAYDVGLRVALLLLIVAGLDYWFQWYSHEDSLKMSKQEVKDEHKQSEGDPLIKGKIRQRMREAAMRRMMQELPKADVVITNPTHFAVALKYEGALMTAPVVIAKGQDYVALKIKEIAQSHGIPTVEDRPLAQALYRTVEIGQAIPAELFQAVAEVFAFVYRLKKKKA</sequence>
<dbReference type="RefSeq" id="WP_188038541.1">
    <property type="nucleotide sequence ID" value="NZ_JACVHF010000001.1"/>
</dbReference>
<feature type="transmembrane region" description="Helical" evidence="12">
    <location>
        <begin position="96"/>
        <end position="125"/>
    </location>
</feature>
<evidence type="ECO:0000256" key="10">
    <source>
        <dbReference type="ARBA" id="ARBA00023136"/>
    </source>
</evidence>
<evidence type="ECO:0000313" key="13">
    <source>
        <dbReference type="EMBL" id="MBC9783431.1"/>
    </source>
</evidence>
<comment type="subcellular location">
    <subcellularLocation>
        <location evidence="1">Cell membrane</location>
        <topology evidence="1">Multi-pass membrane protein</topology>
    </subcellularLocation>
</comment>
<dbReference type="PANTHER" id="PTHR30531:SF12">
    <property type="entry name" value="FLAGELLAR BIOSYNTHETIC PROTEIN FLHB"/>
    <property type="match status" value="1"/>
</dbReference>
<keyword evidence="13" id="KW-0282">Flagellum</keyword>
<evidence type="ECO:0000256" key="5">
    <source>
        <dbReference type="ARBA" id="ARBA00022475"/>
    </source>
</evidence>
<keyword evidence="11 12" id="KW-1006">Bacterial flagellum protein export</keyword>
<keyword evidence="9 12" id="KW-1133">Transmembrane helix</keyword>
<name>A0ABR7T1C1_HELCL</name>
<dbReference type="Proteomes" id="UP000617402">
    <property type="component" value="Unassembled WGS sequence"/>
</dbReference>
<evidence type="ECO:0000256" key="12">
    <source>
        <dbReference type="RuleBase" id="RU364091"/>
    </source>
</evidence>
<protein>
    <recommendedName>
        <fullName evidence="3 12">Flagellar biosynthetic protein FlhB</fullName>
    </recommendedName>
</protein>
<keyword evidence="13" id="KW-0969">Cilium</keyword>
<evidence type="ECO:0000256" key="2">
    <source>
        <dbReference type="ARBA" id="ARBA00010690"/>
    </source>
</evidence>
<evidence type="ECO:0000256" key="1">
    <source>
        <dbReference type="ARBA" id="ARBA00004651"/>
    </source>
</evidence>
<dbReference type="NCBIfam" id="TIGR00328">
    <property type="entry name" value="flhB"/>
    <property type="match status" value="1"/>
</dbReference>
<keyword evidence="10 12" id="KW-0472">Membrane</keyword>
<keyword evidence="6 12" id="KW-0812">Transmembrane</keyword>
<dbReference type="PANTHER" id="PTHR30531">
    <property type="entry name" value="FLAGELLAR BIOSYNTHETIC PROTEIN FLHB"/>
    <property type="match status" value="1"/>
</dbReference>
<keyword evidence="7 12" id="KW-1005">Bacterial flagellum biogenesis</keyword>
<dbReference type="InterPro" id="IPR006135">
    <property type="entry name" value="T3SS_substrate_exporter"/>
</dbReference>
<comment type="function">
    <text evidence="12">Required for formation of the rod structure in the basal body of the flagellar apparatus. Together with FliI and FliH, may constitute the export apparatus of flagellin.</text>
</comment>
<keyword evidence="5 12" id="KW-1003">Cell membrane</keyword>
<keyword evidence="4 12" id="KW-0813">Transport</keyword>
<dbReference type="InterPro" id="IPR006136">
    <property type="entry name" value="FlhB"/>
</dbReference>
<dbReference type="EMBL" id="JACVHF010000001">
    <property type="protein sequence ID" value="MBC9783431.1"/>
    <property type="molecule type" value="Genomic_DNA"/>
</dbReference>
<evidence type="ECO:0000256" key="3">
    <source>
        <dbReference type="ARBA" id="ARBA00021622"/>
    </source>
</evidence>
<dbReference type="SUPFAM" id="SSF160544">
    <property type="entry name" value="EscU C-terminal domain-like"/>
    <property type="match status" value="1"/>
</dbReference>
<evidence type="ECO:0000256" key="9">
    <source>
        <dbReference type="ARBA" id="ARBA00022989"/>
    </source>
</evidence>
<dbReference type="Gene3D" id="6.10.250.2080">
    <property type="match status" value="1"/>
</dbReference>
<dbReference type="Gene3D" id="3.40.1690.10">
    <property type="entry name" value="secretion proteins EscU"/>
    <property type="match status" value="1"/>
</dbReference>
<evidence type="ECO:0000256" key="8">
    <source>
        <dbReference type="ARBA" id="ARBA00022927"/>
    </source>
</evidence>
<keyword evidence="8 12" id="KW-0653">Protein transport</keyword>
<comment type="similarity">
    <text evidence="2 12">Belongs to the type III secretion exporter family.</text>
</comment>
<evidence type="ECO:0000256" key="4">
    <source>
        <dbReference type="ARBA" id="ARBA00022448"/>
    </source>
</evidence>
<keyword evidence="13" id="KW-0966">Cell projection</keyword>
<feature type="transmembrane region" description="Helical" evidence="12">
    <location>
        <begin position="153"/>
        <end position="171"/>
    </location>
</feature>
<dbReference type="PRINTS" id="PR00950">
    <property type="entry name" value="TYPE3IMSPROT"/>
</dbReference>
<feature type="transmembrane region" description="Helical" evidence="12">
    <location>
        <begin position="200"/>
        <end position="218"/>
    </location>
</feature>
<feature type="transmembrane region" description="Helical" evidence="12">
    <location>
        <begin position="40"/>
        <end position="58"/>
    </location>
</feature>
<comment type="caution">
    <text evidence="13">The sequence shown here is derived from an EMBL/GenBank/DDBJ whole genome shotgun (WGS) entry which is preliminary data.</text>
</comment>
<evidence type="ECO:0000256" key="11">
    <source>
        <dbReference type="ARBA" id="ARBA00023225"/>
    </source>
</evidence>
<organism evidence="13 14">
    <name type="scientific">Heliobacterium chlorum</name>
    <dbReference type="NCBI Taxonomy" id="2698"/>
    <lineage>
        <taxon>Bacteria</taxon>
        <taxon>Bacillati</taxon>
        <taxon>Bacillota</taxon>
        <taxon>Clostridia</taxon>
        <taxon>Eubacteriales</taxon>
        <taxon>Heliobacteriaceae</taxon>
        <taxon>Heliobacterium</taxon>
    </lineage>
</organism>
<evidence type="ECO:0000313" key="14">
    <source>
        <dbReference type="Proteomes" id="UP000617402"/>
    </source>
</evidence>
<accession>A0ABR7T1C1</accession>
<evidence type="ECO:0000256" key="7">
    <source>
        <dbReference type="ARBA" id="ARBA00022795"/>
    </source>
</evidence>
<reference evidence="13 14" key="1">
    <citation type="submission" date="2020-07" db="EMBL/GenBank/DDBJ databases">
        <title>Draft whole-genome sequence of Heliobacterium chlorum DSM 3682, type strain.</title>
        <authorList>
            <person name="Kyndt J.A."/>
            <person name="Meyer T.E."/>
            <person name="Imhoff J.F."/>
        </authorList>
    </citation>
    <scope>NUCLEOTIDE SEQUENCE [LARGE SCALE GENOMIC DNA]</scope>
    <source>
        <strain evidence="13 14">DSM 3682</strain>
    </source>
</reference>
<evidence type="ECO:0000256" key="6">
    <source>
        <dbReference type="ARBA" id="ARBA00022692"/>
    </source>
</evidence>
<keyword evidence="14" id="KW-1185">Reference proteome</keyword>
<dbReference type="InterPro" id="IPR029025">
    <property type="entry name" value="T3SS_substrate_exporter_C"/>
</dbReference>